<feature type="coiled-coil region" evidence="17">
    <location>
        <begin position="226"/>
        <end position="253"/>
    </location>
</feature>
<feature type="transmembrane region" description="Helical" evidence="16">
    <location>
        <begin position="468"/>
        <end position="487"/>
    </location>
</feature>
<sequence length="656" mass="72486">MQNVKVSKEEKKKHKYSKIVLVGNPNVGKSVIFGLLTGKYVTVSNYPGTTVEVSNGNLSLDGKRLLIIDSPGVNSFVPMSEDERVTRDILLADRPENIVLVADSKNLKRALMLLLQLADMDLPCILTLNMEDEAAARGIEIDYKKLEQILGVKVIGTVAPQRKGIQKLKEALLFPTKPKISMHYGEKIEYYLSRISALLPDASISKRSLALMVLSGDDSMRGWFVANLEADKIKEIEDIRDEAQAKHKEQLATLISKERIGMSEKIVRDVMKKSQAQSGFAARWLGKWSMHPLWGFLFLLFALFCFYEFVGKFGAGTLVNFFEQVIFGKYLSPGIEKVVRSVIPFTLLQDFLVGQYGMFTMAITYAVAIILPITATFFIAFGFLEDSGYLPRIAVLANSALSKIGLNGKAVLPMVLGLGCGTMATMTTRILETKRERIIATFLIALAIPCSAQLGVIMGMLGPYPLKVTVWWLGAVISVLMLTGYIASRVIPGEKADFFLEIPPIRLPRMGNILMKTVGRIEWYLKEAVPLFILGTFVLFVLDKSNILRWLENAASPVVVNFLGLPEKTASVLILGFLRRDYGAAGLFQLSKQGLLSTNQVIVSIITLTLFVPCLASFFMIIKERGTKSALLMFSLITTFALLIGGGVNLILKLVG</sequence>
<feature type="binding site" evidence="14">
    <location>
        <begin position="69"/>
        <end position="72"/>
    </location>
    <ligand>
        <name>GTP</name>
        <dbReference type="ChEBI" id="CHEBI:37565"/>
        <label>1</label>
    </ligand>
</feature>
<dbReference type="SUPFAM" id="SSF52540">
    <property type="entry name" value="P-loop containing nucleoside triphosphate hydrolases"/>
    <property type="match status" value="1"/>
</dbReference>
<dbReference type="GO" id="GO:0005525">
    <property type="term" value="F:GTP binding"/>
    <property type="evidence" value="ECO:0007669"/>
    <property type="project" value="UniProtKB-KW"/>
</dbReference>
<keyword evidence="7 16" id="KW-1133">Transmembrane helix</keyword>
<feature type="transmembrane region" description="Helical" evidence="16">
    <location>
        <begin position="293"/>
        <end position="310"/>
    </location>
</feature>
<feature type="transmembrane region" description="Helical" evidence="16">
    <location>
        <begin position="362"/>
        <end position="384"/>
    </location>
</feature>
<protein>
    <recommendedName>
        <fullName evidence="12 13">Ferrous iron transport protein B</fullName>
    </recommendedName>
</protein>
<evidence type="ECO:0000256" key="13">
    <source>
        <dbReference type="NCBIfam" id="TIGR00437"/>
    </source>
</evidence>
<feature type="binding site" evidence="15">
    <location>
        <position position="37"/>
    </location>
    <ligand>
        <name>Mg(2+)</name>
        <dbReference type="ChEBI" id="CHEBI:18420"/>
        <label>2</label>
    </ligand>
</feature>
<evidence type="ECO:0000256" key="9">
    <source>
        <dbReference type="ARBA" id="ARBA00023065"/>
    </source>
</evidence>
<feature type="binding site" evidence="14">
    <location>
        <begin position="48"/>
        <end position="52"/>
    </location>
    <ligand>
        <name>GTP</name>
        <dbReference type="ChEBI" id="CHEBI:37565"/>
        <label>1</label>
    </ligand>
</feature>
<dbReference type="InterPro" id="IPR041069">
    <property type="entry name" value="FeoB_Cyto"/>
</dbReference>
<dbReference type="InterPro" id="IPR011640">
    <property type="entry name" value="Fe2_transport_prot_B_C"/>
</dbReference>
<dbReference type="GO" id="GO:0015093">
    <property type="term" value="F:ferrous iron transmembrane transporter activity"/>
    <property type="evidence" value="ECO:0007669"/>
    <property type="project" value="UniProtKB-UniRule"/>
</dbReference>
<comment type="similarity">
    <text evidence="16">Belongs to the TRAFAC class TrmE-Era-EngA-EngB-Septin-like GTPase superfamily. FeoB GTPase (TC 9.A.8) family.</text>
</comment>
<keyword evidence="5 16" id="KW-0812">Transmembrane</keyword>
<dbReference type="Proteomes" id="UP000245125">
    <property type="component" value="Unassembled WGS sequence"/>
</dbReference>
<dbReference type="AlphaFoldDB" id="A0A2U3QGY7"/>
<dbReference type="Pfam" id="PF07670">
    <property type="entry name" value="Gate"/>
    <property type="match status" value="2"/>
</dbReference>
<evidence type="ECO:0000313" key="19">
    <source>
        <dbReference type="EMBL" id="SPQ00620.1"/>
    </source>
</evidence>
<dbReference type="Gene3D" id="1.10.287.1770">
    <property type="match status" value="1"/>
</dbReference>
<evidence type="ECO:0000256" key="6">
    <source>
        <dbReference type="ARBA" id="ARBA00022741"/>
    </source>
</evidence>
<evidence type="ECO:0000256" key="15">
    <source>
        <dbReference type="PIRSR" id="PIRSR603373-2"/>
    </source>
</evidence>
<evidence type="ECO:0000256" key="4">
    <source>
        <dbReference type="ARBA" id="ARBA00022496"/>
    </source>
</evidence>
<dbReference type="PANTHER" id="PTHR43185:SF1">
    <property type="entry name" value="FE(2+) TRANSPORTER FEOB"/>
    <property type="match status" value="1"/>
</dbReference>
<keyword evidence="10 14" id="KW-0342">GTP-binding</keyword>
<dbReference type="InterPro" id="IPR050860">
    <property type="entry name" value="FeoB_GTPase"/>
</dbReference>
<feature type="transmembrane region" description="Helical" evidence="16">
    <location>
        <begin position="601"/>
        <end position="622"/>
    </location>
</feature>
<gene>
    <name evidence="19" type="ORF">NBG4_30014</name>
</gene>
<comment type="function">
    <text evidence="16">Probable transporter of a GTP-driven Fe(2+) uptake system.</text>
</comment>
<dbReference type="GO" id="GO:0005886">
    <property type="term" value="C:plasma membrane"/>
    <property type="evidence" value="ECO:0007669"/>
    <property type="project" value="UniProtKB-SubCell"/>
</dbReference>
<dbReference type="InterPro" id="IPR011642">
    <property type="entry name" value="Gate_dom"/>
</dbReference>
<evidence type="ECO:0000256" key="1">
    <source>
        <dbReference type="ARBA" id="ARBA00004651"/>
    </source>
</evidence>
<dbReference type="OrthoDB" id="9809127at2"/>
<keyword evidence="17" id="KW-0175">Coiled coil</keyword>
<evidence type="ECO:0000256" key="8">
    <source>
        <dbReference type="ARBA" id="ARBA00023004"/>
    </source>
</evidence>
<dbReference type="EMBL" id="OUUY01000075">
    <property type="protein sequence ID" value="SPQ00620.1"/>
    <property type="molecule type" value="Genomic_DNA"/>
</dbReference>
<evidence type="ECO:0000256" key="12">
    <source>
        <dbReference type="ARBA" id="ARBA00031200"/>
    </source>
</evidence>
<evidence type="ECO:0000256" key="14">
    <source>
        <dbReference type="PIRSR" id="PIRSR603373-1"/>
    </source>
</evidence>
<keyword evidence="8 16" id="KW-0408">Iron</keyword>
<evidence type="ECO:0000259" key="18">
    <source>
        <dbReference type="PROSITE" id="PS51711"/>
    </source>
</evidence>
<dbReference type="PRINTS" id="PR00326">
    <property type="entry name" value="GTP1OBG"/>
</dbReference>
<keyword evidence="6 14" id="KW-0547">Nucleotide-binding</keyword>
<keyword evidence="11 16" id="KW-0472">Membrane</keyword>
<dbReference type="NCBIfam" id="TIGR00231">
    <property type="entry name" value="small_GTP"/>
    <property type="match status" value="1"/>
</dbReference>
<dbReference type="InterPro" id="IPR006073">
    <property type="entry name" value="GTP-bd"/>
</dbReference>
<dbReference type="PROSITE" id="PS51711">
    <property type="entry name" value="G_FEOB"/>
    <property type="match status" value="1"/>
</dbReference>
<feature type="binding site" evidence="15">
    <location>
        <position position="38"/>
    </location>
    <ligand>
        <name>Mg(2+)</name>
        <dbReference type="ChEBI" id="CHEBI:18420"/>
        <label>2</label>
    </ligand>
</feature>
<feature type="transmembrane region" description="Helical" evidence="16">
    <location>
        <begin position="629"/>
        <end position="652"/>
    </location>
</feature>
<organism evidence="19 20">
    <name type="scientific">Candidatus Sulfobium mesophilum</name>
    <dbReference type="NCBI Taxonomy" id="2016548"/>
    <lineage>
        <taxon>Bacteria</taxon>
        <taxon>Pseudomonadati</taxon>
        <taxon>Nitrospirota</taxon>
        <taxon>Nitrospiria</taxon>
        <taxon>Nitrospirales</taxon>
        <taxon>Nitrospiraceae</taxon>
        <taxon>Candidatus Sulfobium</taxon>
    </lineage>
</organism>
<feature type="binding site" evidence="14">
    <location>
        <begin position="129"/>
        <end position="132"/>
    </location>
    <ligand>
        <name>GTP</name>
        <dbReference type="ChEBI" id="CHEBI:37565"/>
        <label>1</label>
    </ligand>
</feature>
<dbReference type="InterPro" id="IPR027417">
    <property type="entry name" value="P-loop_NTPase"/>
</dbReference>
<evidence type="ECO:0000256" key="11">
    <source>
        <dbReference type="ARBA" id="ARBA00023136"/>
    </source>
</evidence>
<evidence type="ECO:0000256" key="17">
    <source>
        <dbReference type="SAM" id="Coils"/>
    </source>
</evidence>
<keyword evidence="2 16" id="KW-0813">Transport</keyword>
<evidence type="ECO:0000313" key="20">
    <source>
        <dbReference type="Proteomes" id="UP000245125"/>
    </source>
</evidence>
<evidence type="ECO:0000256" key="3">
    <source>
        <dbReference type="ARBA" id="ARBA00022475"/>
    </source>
</evidence>
<accession>A0A2U3QGY7</accession>
<feature type="domain" description="FeoB-type G" evidence="18">
    <location>
        <begin position="16"/>
        <end position="178"/>
    </location>
</feature>
<keyword evidence="15" id="KW-0479">Metal-binding</keyword>
<dbReference type="GO" id="GO:0046872">
    <property type="term" value="F:metal ion binding"/>
    <property type="evidence" value="ECO:0007669"/>
    <property type="project" value="UniProtKB-KW"/>
</dbReference>
<feature type="transmembrane region" description="Helical" evidence="16">
    <location>
        <begin position="438"/>
        <end position="462"/>
    </location>
</feature>
<evidence type="ECO:0000256" key="2">
    <source>
        <dbReference type="ARBA" id="ARBA00022448"/>
    </source>
</evidence>
<comment type="subcellular location">
    <subcellularLocation>
        <location evidence="16">Cell inner membrane</location>
        <topology evidence="16">Multi-pass membrane protein</topology>
    </subcellularLocation>
    <subcellularLocation>
        <location evidence="1">Cell membrane</location>
        <topology evidence="1">Multi-pass membrane protein</topology>
    </subcellularLocation>
</comment>
<dbReference type="InterPro" id="IPR005225">
    <property type="entry name" value="Small_GTP-bd"/>
</dbReference>
<keyword evidence="9" id="KW-0406">Ion transport</keyword>
<feature type="transmembrane region" description="Helical" evidence="16">
    <location>
        <begin position="523"/>
        <end position="542"/>
    </location>
</feature>
<evidence type="ECO:0000256" key="16">
    <source>
        <dbReference type="RuleBase" id="RU362098"/>
    </source>
</evidence>
<reference evidence="20" key="1">
    <citation type="submission" date="2018-03" db="EMBL/GenBank/DDBJ databases">
        <authorList>
            <person name="Zecchin S."/>
        </authorList>
    </citation>
    <scope>NUCLEOTIDE SEQUENCE [LARGE SCALE GENOMIC DNA]</scope>
</reference>
<keyword evidence="4 16" id="KW-0410">Iron transport</keyword>
<keyword evidence="15" id="KW-0460">Magnesium</keyword>
<dbReference type="Pfam" id="PF02421">
    <property type="entry name" value="FeoB_N"/>
    <property type="match status" value="1"/>
</dbReference>
<feature type="transmembrane region" description="Helical" evidence="16">
    <location>
        <begin position="404"/>
        <end position="426"/>
    </location>
</feature>
<keyword evidence="20" id="KW-1185">Reference proteome</keyword>
<dbReference type="Pfam" id="PF17910">
    <property type="entry name" value="FeoB_Cyto"/>
    <property type="match status" value="1"/>
</dbReference>
<dbReference type="NCBIfam" id="TIGR00437">
    <property type="entry name" value="feoB"/>
    <property type="match status" value="1"/>
</dbReference>
<feature type="binding site" evidence="14">
    <location>
        <begin position="23"/>
        <end position="30"/>
    </location>
    <ligand>
        <name>GTP</name>
        <dbReference type="ChEBI" id="CHEBI:37565"/>
        <label>1</label>
    </ligand>
</feature>
<evidence type="ECO:0000256" key="10">
    <source>
        <dbReference type="ARBA" id="ARBA00023134"/>
    </source>
</evidence>
<dbReference type="PANTHER" id="PTHR43185">
    <property type="entry name" value="FERROUS IRON TRANSPORT PROTEIN B"/>
    <property type="match status" value="1"/>
</dbReference>
<dbReference type="Pfam" id="PF07664">
    <property type="entry name" value="FeoB_C"/>
    <property type="match status" value="1"/>
</dbReference>
<name>A0A2U3QGY7_9BACT</name>
<dbReference type="CDD" id="cd01879">
    <property type="entry name" value="FeoB"/>
    <property type="match status" value="1"/>
</dbReference>
<evidence type="ECO:0000256" key="7">
    <source>
        <dbReference type="ARBA" id="ARBA00022989"/>
    </source>
</evidence>
<keyword evidence="3" id="KW-1003">Cell membrane</keyword>
<evidence type="ECO:0000256" key="5">
    <source>
        <dbReference type="ARBA" id="ARBA00022692"/>
    </source>
</evidence>
<dbReference type="Gene3D" id="3.40.50.300">
    <property type="entry name" value="P-loop containing nucleotide triphosphate hydrolases"/>
    <property type="match status" value="1"/>
</dbReference>
<dbReference type="InterPro" id="IPR003373">
    <property type="entry name" value="Fe2_transport_prot-B"/>
</dbReference>
<proteinExistence type="inferred from homology"/>
<dbReference type="InterPro" id="IPR030389">
    <property type="entry name" value="G_FEOB_dom"/>
</dbReference>